<dbReference type="SUPFAM" id="SSF55008">
    <property type="entry name" value="HMA, heavy metal-associated domain"/>
    <property type="match status" value="1"/>
</dbReference>
<accession>A0A154QEL4</accession>
<feature type="signal peptide" evidence="5">
    <location>
        <begin position="1"/>
        <end position="20"/>
    </location>
</feature>
<evidence type="ECO:0000259" key="6">
    <source>
        <dbReference type="PROSITE" id="PS50846"/>
    </source>
</evidence>
<comment type="subcellular location">
    <subcellularLocation>
        <location evidence="1">Cell envelope</location>
    </subcellularLocation>
    <subcellularLocation>
        <location evidence="4">Periplasm</location>
    </subcellularLocation>
</comment>
<dbReference type="GO" id="GO:0030313">
    <property type="term" value="C:cell envelope"/>
    <property type="evidence" value="ECO:0007669"/>
    <property type="project" value="UniProtKB-SubCell"/>
</dbReference>
<proteinExistence type="predicted"/>
<evidence type="ECO:0000256" key="5">
    <source>
        <dbReference type="SAM" id="SignalP"/>
    </source>
</evidence>
<keyword evidence="3 4" id="KW-0476">Mercury</keyword>
<keyword evidence="2 4" id="KW-0475">Mercuric resistance</keyword>
<feature type="chain" id="PRO_5007599786" description="Periplasmic mercury ion-binding protein" evidence="5">
    <location>
        <begin position="21"/>
        <end position="92"/>
    </location>
</feature>
<keyword evidence="4" id="KW-0479">Metal-binding</keyword>
<dbReference type="GO" id="GO:0042597">
    <property type="term" value="C:periplasmic space"/>
    <property type="evidence" value="ECO:0007669"/>
    <property type="project" value="UniProtKB-SubCell"/>
</dbReference>
<organism evidence="7 8">
    <name type="scientific">Rhodanobacter thiooxydans</name>
    <dbReference type="NCBI Taxonomy" id="416169"/>
    <lineage>
        <taxon>Bacteria</taxon>
        <taxon>Pseudomonadati</taxon>
        <taxon>Pseudomonadota</taxon>
        <taxon>Gammaproteobacteria</taxon>
        <taxon>Lysobacterales</taxon>
        <taxon>Rhodanobacteraceae</taxon>
        <taxon>Rhodanobacter</taxon>
    </lineage>
</organism>
<dbReference type="GO" id="GO:0015097">
    <property type="term" value="F:mercury ion transmembrane transporter activity"/>
    <property type="evidence" value="ECO:0007669"/>
    <property type="project" value="UniProtKB-UniRule"/>
</dbReference>
<dbReference type="PROSITE" id="PS50846">
    <property type="entry name" value="HMA_2"/>
    <property type="match status" value="1"/>
</dbReference>
<dbReference type="InterPro" id="IPR001802">
    <property type="entry name" value="MerP/CopZ"/>
</dbReference>
<dbReference type="NCBIfam" id="TIGR02052">
    <property type="entry name" value="MerP"/>
    <property type="match status" value="1"/>
</dbReference>
<keyword evidence="8" id="KW-1185">Reference proteome</keyword>
<comment type="caution">
    <text evidence="7">The sequence shown here is derived from an EMBL/GenBank/DDBJ whole genome shotgun (WGS) entry which is preliminary data.</text>
</comment>
<evidence type="ECO:0000256" key="3">
    <source>
        <dbReference type="ARBA" id="ARBA00022914"/>
    </source>
</evidence>
<sequence>MKKLATVAALAATLATPAWAAVKTVTLFVPGMTCPACPITVKKALARVEGVDRVEVNADKRETVVAFDDAKTTVEALRKATADAGYPSRLEH</sequence>
<name>A0A154QEL4_9GAMM</name>
<protein>
    <recommendedName>
        <fullName evidence="4">Periplasmic mercury ion-binding protein</fullName>
    </recommendedName>
</protein>
<evidence type="ECO:0000256" key="4">
    <source>
        <dbReference type="RuleBase" id="RU361212"/>
    </source>
</evidence>
<dbReference type="AlphaFoldDB" id="A0A154QEL4"/>
<dbReference type="eggNOG" id="COG2608">
    <property type="taxonomic scope" value="Bacteria"/>
</dbReference>
<dbReference type="GO" id="GO:0045340">
    <property type="term" value="F:mercury ion binding"/>
    <property type="evidence" value="ECO:0007669"/>
    <property type="project" value="UniProtKB-UniRule"/>
</dbReference>
<dbReference type="CDD" id="cd00371">
    <property type="entry name" value="HMA"/>
    <property type="match status" value="1"/>
</dbReference>
<dbReference type="InterPro" id="IPR006121">
    <property type="entry name" value="HMA_dom"/>
</dbReference>
<dbReference type="STRING" id="416169.RHOFW104T7_17745"/>
<dbReference type="EMBL" id="LVJS01000054">
    <property type="protein sequence ID" value="KZC22653.1"/>
    <property type="molecule type" value="Genomic_DNA"/>
</dbReference>
<evidence type="ECO:0000313" key="8">
    <source>
        <dbReference type="Proteomes" id="UP000076131"/>
    </source>
</evidence>
<evidence type="ECO:0000256" key="1">
    <source>
        <dbReference type="ARBA" id="ARBA00004196"/>
    </source>
</evidence>
<dbReference type="RefSeq" id="WP_008436309.1">
    <property type="nucleotide sequence ID" value="NZ_LVJS01000054.1"/>
</dbReference>
<dbReference type="PRINTS" id="PR00946">
    <property type="entry name" value="HGSCAVENGER"/>
</dbReference>
<reference evidence="7 8" key="1">
    <citation type="journal article" date="2016" name="MBio">
        <title>Lateral Gene Transfer in a Heavy Metal-Contaminated-Groundwater Microbial Community.</title>
        <authorList>
            <person name="Hemme C.L."/>
            <person name="Green S.J."/>
            <person name="Rishishwar L."/>
            <person name="Prakash O."/>
            <person name="Pettenato A."/>
            <person name="Chakraborty R."/>
            <person name="Deutschbauer A.M."/>
            <person name="Van Nostrand J.D."/>
            <person name="Wu L."/>
            <person name="He Z."/>
            <person name="Jordan I.K."/>
            <person name="Hazen T.C."/>
            <person name="Arkin A.P."/>
            <person name="Kostka J.E."/>
            <person name="Zhou J."/>
        </authorList>
    </citation>
    <scope>NUCLEOTIDE SEQUENCE [LARGE SCALE GENOMIC DNA]</scope>
    <source>
        <strain evidence="7 8">FW104-T7</strain>
    </source>
</reference>
<dbReference type="Proteomes" id="UP000076131">
    <property type="component" value="Unassembled WGS sequence"/>
</dbReference>
<feature type="domain" description="HMA" evidence="6">
    <location>
        <begin position="23"/>
        <end position="89"/>
    </location>
</feature>
<keyword evidence="5" id="KW-0732">Signal</keyword>
<evidence type="ECO:0000256" key="2">
    <source>
        <dbReference type="ARBA" id="ARBA00022466"/>
    </source>
</evidence>
<comment type="function">
    <text evidence="4">Involved in mercury resistance. Acts as a mercury scavenger that specifically binds to a mercuric ion in the periplasm and probably passes it to the cytoplasmic mercuric reductase MerA via the mercuric transport protein MerT.</text>
</comment>
<dbReference type="InterPro" id="IPR036163">
    <property type="entry name" value="HMA_dom_sf"/>
</dbReference>
<keyword evidence="4" id="KW-0574">Periplasm</keyword>
<dbReference type="InterPro" id="IPR011795">
    <property type="entry name" value="MerP"/>
</dbReference>
<dbReference type="Gene3D" id="3.30.70.100">
    <property type="match status" value="1"/>
</dbReference>
<dbReference type="Pfam" id="PF00403">
    <property type="entry name" value="HMA"/>
    <property type="match status" value="1"/>
</dbReference>
<evidence type="ECO:0000313" key="7">
    <source>
        <dbReference type="EMBL" id="KZC22653.1"/>
    </source>
</evidence>
<gene>
    <name evidence="4" type="primary">merP</name>
    <name evidence="7" type="ORF">RHOFW104T7_17745</name>
</gene>